<protein>
    <submittedName>
        <fullName evidence="1">Transposase</fullName>
    </submittedName>
</protein>
<dbReference type="EMBL" id="PRLP01000116">
    <property type="protein sequence ID" value="PPC75008.1"/>
    <property type="molecule type" value="Genomic_DNA"/>
</dbReference>
<evidence type="ECO:0000313" key="2">
    <source>
        <dbReference type="Proteomes" id="UP000238196"/>
    </source>
</evidence>
<dbReference type="AlphaFoldDB" id="A0A2S5KJP7"/>
<sequence length="124" mass="13757">DFDSIALQQACINLDKAFQNFFDPKLPARYPKFKRKLGKQSSYHCMSVSAGDNWIKVPKVTPIKARIHRELAGKLKSITLSRTVTGKYYASLLIEDGVEALTPLHTVETVLGVDVGLTHLAIDS</sequence>
<reference evidence="1 2" key="1">
    <citation type="submission" date="2018-02" db="EMBL/GenBank/DDBJ databases">
        <title>novel marine gammaproteobacteria from coastal saline agro ecosystem.</title>
        <authorList>
            <person name="Krishnan R."/>
            <person name="Ramesh Kumar N."/>
        </authorList>
    </citation>
    <scope>NUCLEOTIDE SEQUENCE [LARGE SCALE GENOMIC DNA]</scope>
    <source>
        <strain evidence="1 2">228</strain>
    </source>
</reference>
<feature type="non-terminal residue" evidence="1">
    <location>
        <position position="124"/>
    </location>
</feature>
<organism evidence="1 2">
    <name type="scientific">Proteobacteria bacterium 228</name>
    <dbReference type="NCBI Taxonomy" id="2083153"/>
    <lineage>
        <taxon>Bacteria</taxon>
        <taxon>Pseudomonadati</taxon>
        <taxon>Pseudomonadota</taxon>
    </lineage>
</organism>
<accession>A0A2S5KJP7</accession>
<dbReference type="OrthoDB" id="6917293at2"/>
<feature type="non-terminal residue" evidence="1">
    <location>
        <position position="1"/>
    </location>
</feature>
<comment type="caution">
    <text evidence="1">The sequence shown here is derived from an EMBL/GenBank/DDBJ whole genome shotgun (WGS) entry which is preliminary data.</text>
</comment>
<name>A0A2S5KJP7_9PROT</name>
<gene>
    <name evidence="1" type="ORF">C4K68_22800</name>
</gene>
<dbReference type="Proteomes" id="UP000238196">
    <property type="component" value="Unassembled WGS sequence"/>
</dbReference>
<evidence type="ECO:0000313" key="1">
    <source>
        <dbReference type="EMBL" id="PPC75008.1"/>
    </source>
</evidence>
<proteinExistence type="predicted"/>